<organism evidence="2 3">
    <name type="scientific">Mariniphaga sediminis</name>
    <dbReference type="NCBI Taxonomy" id="1628158"/>
    <lineage>
        <taxon>Bacteria</taxon>
        <taxon>Pseudomonadati</taxon>
        <taxon>Bacteroidota</taxon>
        <taxon>Bacteroidia</taxon>
        <taxon>Marinilabiliales</taxon>
        <taxon>Prolixibacteraceae</taxon>
        <taxon>Mariniphaga</taxon>
    </lineage>
</organism>
<evidence type="ECO:0000313" key="2">
    <source>
        <dbReference type="EMBL" id="RIH63024.1"/>
    </source>
</evidence>
<sequence>MIFRKLVVVFSFLVFGIKAYSQSPDMYPPTVPEQVEFNLFNIVLYIILPLAIFAGYFGYRYSKRKKQRKKEEKENGEK</sequence>
<comment type="caution">
    <text evidence="2">The sequence shown here is derived from an EMBL/GenBank/DDBJ whole genome shotgun (WGS) entry which is preliminary data.</text>
</comment>
<proteinExistence type="predicted"/>
<accession>A0A399CSL7</accession>
<dbReference type="Proteomes" id="UP000266441">
    <property type="component" value="Unassembled WGS sequence"/>
</dbReference>
<keyword evidence="1" id="KW-0472">Membrane</keyword>
<dbReference type="AlphaFoldDB" id="A0A399CSL7"/>
<dbReference type="RefSeq" id="WP_119352061.1">
    <property type="nucleotide sequence ID" value="NZ_QWET01000028.1"/>
</dbReference>
<reference evidence="2 3" key="1">
    <citation type="journal article" date="2015" name="Int. J. Syst. Evol. Microbiol.">
        <title>Mariniphaga sediminis sp. nov., isolated from coastal sediment.</title>
        <authorList>
            <person name="Wang F.Q."/>
            <person name="Shen Q.Y."/>
            <person name="Chen G.J."/>
            <person name="Du Z.J."/>
        </authorList>
    </citation>
    <scope>NUCLEOTIDE SEQUENCE [LARGE SCALE GENOMIC DNA]</scope>
    <source>
        <strain evidence="2 3">SY21</strain>
    </source>
</reference>
<evidence type="ECO:0000256" key="1">
    <source>
        <dbReference type="SAM" id="Phobius"/>
    </source>
</evidence>
<keyword evidence="1" id="KW-0812">Transmembrane</keyword>
<evidence type="ECO:0000313" key="3">
    <source>
        <dbReference type="Proteomes" id="UP000266441"/>
    </source>
</evidence>
<feature type="transmembrane region" description="Helical" evidence="1">
    <location>
        <begin position="37"/>
        <end position="59"/>
    </location>
</feature>
<keyword evidence="3" id="KW-1185">Reference proteome</keyword>
<gene>
    <name evidence="2" type="ORF">D1164_21995</name>
</gene>
<protein>
    <submittedName>
        <fullName evidence="2">Uncharacterized protein</fullName>
    </submittedName>
</protein>
<dbReference type="EMBL" id="QWET01000028">
    <property type="protein sequence ID" value="RIH63024.1"/>
    <property type="molecule type" value="Genomic_DNA"/>
</dbReference>
<keyword evidence="1" id="KW-1133">Transmembrane helix</keyword>
<name>A0A399CSL7_9BACT</name>